<gene>
    <name evidence="1" type="ORF">H9L19_00655</name>
</gene>
<dbReference type="EMBL" id="CP060724">
    <property type="protein sequence ID" value="QNN75449.1"/>
    <property type="molecule type" value="Genomic_DNA"/>
</dbReference>
<name>A0A7G9T5S4_9LACO</name>
<dbReference type="AlphaFoldDB" id="A0A7G9T5S4"/>
<dbReference type="KEGG" id="wdi:H9L19_00655"/>
<organism evidence="1 2">
    <name type="scientific">Weissella diestrammenae</name>
    <dbReference type="NCBI Taxonomy" id="1162633"/>
    <lineage>
        <taxon>Bacteria</taxon>
        <taxon>Bacillati</taxon>
        <taxon>Bacillota</taxon>
        <taxon>Bacilli</taxon>
        <taxon>Lactobacillales</taxon>
        <taxon>Lactobacillaceae</taxon>
        <taxon>Weissella</taxon>
    </lineage>
</organism>
<protein>
    <submittedName>
        <fullName evidence="1">Cysteine desulfurase</fullName>
    </submittedName>
</protein>
<dbReference type="InterPro" id="IPR035942">
    <property type="entry name" value="Lp2179-like_sf"/>
</dbReference>
<sequence>MAFEKAVQVPGDSKTYRFNPELKRYALGDTGFVQNNAGAYVMQWALEPSKGLASAIKLKVVVNKELSGVKIKTINPSGNDTVNIFKLNQPEMIELYRFYLQELVQREILFEEGA</sequence>
<dbReference type="InterPro" id="IPR014965">
    <property type="entry name" value="Amino_acid_metab_prot_put"/>
</dbReference>
<reference evidence="1 2" key="1">
    <citation type="submission" date="2020-08" db="EMBL/GenBank/DDBJ databases">
        <title>Genome sequence of Weissella diestrammenae KACC 16890T.</title>
        <authorList>
            <person name="Hyun D.-W."/>
            <person name="Bae J.-W."/>
        </authorList>
    </citation>
    <scope>NUCLEOTIDE SEQUENCE [LARGE SCALE GENOMIC DNA]</scope>
    <source>
        <strain evidence="1 2">KACC 16890</strain>
    </source>
</reference>
<evidence type="ECO:0000313" key="1">
    <source>
        <dbReference type="EMBL" id="QNN75449.1"/>
    </source>
</evidence>
<accession>A0A7G9T5S4</accession>
<evidence type="ECO:0000313" key="2">
    <source>
        <dbReference type="Proteomes" id="UP000515800"/>
    </source>
</evidence>
<dbReference type="Gene3D" id="3.30.1820.10">
    <property type="entry name" value="Lp2179-like"/>
    <property type="match status" value="1"/>
</dbReference>
<keyword evidence="2" id="KW-1185">Reference proteome</keyword>
<dbReference type="RefSeq" id="WP_187529282.1">
    <property type="nucleotide sequence ID" value="NZ_CP060724.1"/>
</dbReference>
<dbReference type="Pfam" id="PF08866">
    <property type="entry name" value="DUF1831"/>
    <property type="match status" value="1"/>
</dbReference>
<proteinExistence type="predicted"/>
<dbReference type="Proteomes" id="UP000515800">
    <property type="component" value="Chromosome"/>
</dbReference>
<dbReference type="SUPFAM" id="SSF160800">
    <property type="entry name" value="Lp2179-like"/>
    <property type="match status" value="1"/>
</dbReference>